<dbReference type="AlphaFoldDB" id="A0A6I6GIQ3"/>
<evidence type="ECO:0000256" key="4">
    <source>
        <dbReference type="ARBA" id="ARBA00023136"/>
    </source>
</evidence>
<evidence type="ECO:0000256" key="1">
    <source>
        <dbReference type="ARBA" id="ARBA00004442"/>
    </source>
</evidence>
<keyword evidence="4" id="KW-0472">Membrane</keyword>
<dbReference type="KEGG" id="fls:GLV81_09470"/>
<sequence>MVGGLGCGCGCECLDVRGYFFHCKREHMQQHKILILLLVGGLLTGCEKFLDERPDKTATVPVTVQDAQALLDNVTIVNSNWMWATHLYSDDVQVSSSAYAAVTNEAARQNYVWGDAADNAAQWMACYRRVYQANTVLAMIDRMPVADTAQMAVRDVRGQALFLRALSYYRLAQLFAVPYQTGMADNGFGLPLVLTEDIGAGYVRSSIASTYEQMVKDVTAAVWLLPERARFLTRASKPAAWALLARVALQMGDMVLAAKASAAGLEMQGSLLDYATLNASATVPFQRFNTEVLYHSTMSAGISNNVSRVDTGLYKLYAADDLRKGLYWQRQPDGLYNFKGNYDGQVSGVYFDGLTTGELYLIRAESALALGDRAGALGALNQLLEKRWKRSSWVPLDIQDPGQLAERIRLERRLELAYRGLRWPDIRRYWQTGVWKEGLRRQLDNNEYVLKPDSKRVTALLPMVVVAMGGVVQNER</sequence>
<reference evidence="8 9" key="1">
    <citation type="submission" date="2019-11" db="EMBL/GenBank/DDBJ databases">
        <authorList>
            <person name="Im W.T."/>
        </authorList>
    </citation>
    <scope>NUCLEOTIDE SEQUENCE [LARGE SCALE GENOMIC DNA]</scope>
    <source>
        <strain evidence="8 9">SB-02</strain>
    </source>
</reference>
<dbReference type="InterPro" id="IPR012944">
    <property type="entry name" value="SusD_RagB_dom"/>
</dbReference>
<dbReference type="Pfam" id="PF07980">
    <property type="entry name" value="SusD_RagB"/>
    <property type="match status" value="1"/>
</dbReference>
<name>A0A6I6GIQ3_9BACT</name>
<keyword evidence="9" id="KW-1185">Reference proteome</keyword>
<dbReference type="Proteomes" id="UP000426027">
    <property type="component" value="Chromosome"/>
</dbReference>
<evidence type="ECO:0000313" key="8">
    <source>
        <dbReference type="EMBL" id="QGW28295.1"/>
    </source>
</evidence>
<evidence type="ECO:0000259" key="6">
    <source>
        <dbReference type="Pfam" id="PF07980"/>
    </source>
</evidence>
<accession>A0A6I6GIQ3</accession>
<evidence type="ECO:0000259" key="7">
    <source>
        <dbReference type="Pfam" id="PF14322"/>
    </source>
</evidence>
<dbReference type="InterPro" id="IPR033985">
    <property type="entry name" value="SusD-like_N"/>
</dbReference>
<feature type="domain" description="SusD-like N-terminal" evidence="7">
    <location>
        <begin position="48"/>
        <end position="249"/>
    </location>
</feature>
<protein>
    <submittedName>
        <fullName evidence="8">RagB/SusD family nutrient uptake outer membrane protein</fullName>
    </submittedName>
</protein>
<evidence type="ECO:0000256" key="5">
    <source>
        <dbReference type="ARBA" id="ARBA00023237"/>
    </source>
</evidence>
<dbReference type="GO" id="GO:0009279">
    <property type="term" value="C:cell outer membrane"/>
    <property type="evidence" value="ECO:0007669"/>
    <property type="project" value="UniProtKB-SubCell"/>
</dbReference>
<dbReference type="EMBL" id="CP046566">
    <property type="protein sequence ID" value="QGW28295.1"/>
    <property type="molecule type" value="Genomic_DNA"/>
</dbReference>
<proteinExistence type="inferred from homology"/>
<comment type="subcellular location">
    <subcellularLocation>
        <location evidence="1">Cell outer membrane</location>
    </subcellularLocation>
</comment>
<evidence type="ECO:0000256" key="2">
    <source>
        <dbReference type="ARBA" id="ARBA00006275"/>
    </source>
</evidence>
<dbReference type="Pfam" id="PF14322">
    <property type="entry name" value="SusD-like_3"/>
    <property type="match status" value="1"/>
</dbReference>
<dbReference type="SUPFAM" id="SSF48452">
    <property type="entry name" value="TPR-like"/>
    <property type="match status" value="1"/>
</dbReference>
<dbReference type="InterPro" id="IPR011990">
    <property type="entry name" value="TPR-like_helical_dom_sf"/>
</dbReference>
<comment type="similarity">
    <text evidence="2">Belongs to the SusD family.</text>
</comment>
<evidence type="ECO:0000256" key="3">
    <source>
        <dbReference type="ARBA" id="ARBA00022729"/>
    </source>
</evidence>
<dbReference type="Gene3D" id="1.25.40.390">
    <property type="match status" value="1"/>
</dbReference>
<keyword evidence="5" id="KW-0998">Cell outer membrane</keyword>
<keyword evidence="3" id="KW-0732">Signal</keyword>
<gene>
    <name evidence="8" type="ORF">GLV81_09470</name>
</gene>
<organism evidence="8 9">
    <name type="scientific">Phnomibacter ginsenosidimutans</name>
    <dbReference type="NCBI Taxonomy" id="2676868"/>
    <lineage>
        <taxon>Bacteria</taxon>
        <taxon>Pseudomonadati</taxon>
        <taxon>Bacteroidota</taxon>
        <taxon>Chitinophagia</taxon>
        <taxon>Chitinophagales</taxon>
        <taxon>Chitinophagaceae</taxon>
        <taxon>Phnomibacter</taxon>
    </lineage>
</organism>
<evidence type="ECO:0000313" key="9">
    <source>
        <dbReference type="Proteomes" id="UP000426027"/>
    </source>
</evidence>
<feature type="domain" description="RagB/SusD" evidence="6">
    <location>
        <begin position="356"/>
        <end position="436"/>
    </location>
</feature>